<feature type="binding site" evidence="5">
    <location>
        <position position="340"/>
    </location>
    <ligand>
        <name>FAD</name>
        <dbReference type="ChEBI" id="CHEBI:57692"/>
    </ligand>
</feature>
<feature type="site" description="Electron transfer via tryptophanyl radical" evidence="6">
    <location>
        <position position="502"/>
    </location>
</feature>
<dbReference type="GO" id="GO:0003677">
    <property type="term" value="F:DNA binding"/>
    <property type="evidence" value="ECO:0007669"/>
    <property type="project" value="TreeGrafter"/>
</dbReference>
<comment type="cofactor">
    <cofactor evidence="5">
        <name>FAD</name>
        <dbReference type="ChEBI" id="CHEBI:57692"/>
    </cofactor>
    <text evidence="5">Binds 1 FAD per subunit.</text>
</comment>
<name>A0A9P5SWC5_9FUNG</name>
<dbReference type="InterPro" id="IPR036134">
    <property type="entry name" value="Crypto/Photolyase_FAD-like_sf"/>
</dbReference>
<feature type="site" description="Electron transfer via tryptophanyl radical" evidence="6">
    <location>
        <position position="479"/>
    </location>
</feature>
<dbReference type="InterPro" id="IPR036155">
    <property type="entry name" value="Crypto/Photolyase_N_sf"/>
</dbReference>
<feature type="domain" description="Photolyase/cryptochrome alpha/beta" evidence="8">
    <location>
        <begin position="103"/>
        <end position="241"/>
    </location>
</feature>
<dbReference type="InterPro" id="IPR002081">
    <property type="entry name" value="Cryptochrome/DNA_photolyase_1"/>
</dbReference>
<evidence type="ECO:0000256" key="6">
    <source>
        <dbReference type="PIRSR" id="PIRSR602081-2"/>
    </source>
</evidence>
<evidence type="ECO:0000259" key="8">
    <source>
        <dbReference type="PROSITE" id="PS51645"/>
    </source>
</evidence>
<sequence>MPPKKRPADDSAGGDDARKKAATAAGAKTVTIAAPGGGPAKAVTKPAARPGAAGTSKTGTVRAAPKPGVRKVSAAAHASRAKVVSATAAAKKEKETAPPVITKNTLMWFRNDLRLQDNRALHAASARAHAAGTTLLGVYIITEQEWTARKEAAVKIDFWMRSLAKLRKELEKLSIPLIVKKAGASSEIPGIIQSIMDLHDISHVFWNAEHTADEQKRDEEVNETIKNLPFVYAEISEDRCVIPPKEIMTKIAKPFTVFDHFKMTWCVQVETQPRHLTLSPAPEPNPAGTKAEFAKYFSAEIPTSHPHELDRDEIEELYPAGEEVAHERLKAFISESILEYHTTRSQVSHQGSNPLAPYITNGILSHRQCVSMARSVNNNKVMVGNEGVKLWVTEFIWKEFFKHIMVSFPRICENMAFLPAADDIRWSNDERKFTLWCQGKTGYPIVDAGMRQLNTVGYMNSRVWKIVQCFLVKDLMVSWQKGEKYFMNHLIDGEMASVNGTWQWCAGTGADSQPYYTSNNPVTQSQKCDPHGEYISRWVPELEGLSDNQVHDPFHVLSAKDFGKLGYPRPMVDHTDAKKKYADEFKRIHAK</sequence>
<dbReference type="PANTHER" id="PTHR11455">
    <property type="entry name" value="CRYPTOCHROME"/>
    <property type="match status" value="1"/>
</dbReference>
<comment type="similarity">
    <text evidence="1">Belongs to the DNA photolyase class-1 family.</text>
</comment>
<proteinExistence type="inferred from homology"/>
<keyword evidence="4" id="KW-0157">Chromophore</keyword>
<dbReference type="PROSITE" id="PS00394">
    <property type="entry name" value="DNA_PHOTOLYASES_1_1"/>
    <property type="match status" value="1"/>
</dbReference>
<protein>
    <recommendedName>
        <fullName evidence="8">Photolyase/cryptochrome alpha/beta domain-containing protein</fullName>
    </recommendedName>
</protein>
<evidence type="ECO:0000256" key="4">
    <source>
        <dbReference type="ARBA" id="ARBA00022991"/>
    </source>
</evidence>
<dbReference type="InterPro" id="IPR005101">
    <property type="entry name" value="Cryptochr/Photolyase_FAD-bd"/>
</dbReference>
<keyword evidence="3 5" id="KW-0274">FAD</keyword>
<feature type="compositionally biased region" description="Low complexity" evidence="7">
    <location>
        <begin position="22"/>
        <end position="34"/>
    </location>
</feature>
<evidence type="ECO:0000256" key="3">
    <source>
        <dbReference type="ARBA" id="ARBA00022827"/>
    </source>
</evidence>
<dbReference type="Proteomes" id="UP000696485">
    <property type="component" value="Unassembled WGS sequence"/>
</dbReference>
<comment type="caution">
    <text evidence="9">The sequence shown here is derived from an EMBL/GenBank/DDBJ whole genome shotgun (WGS) entry which is preliminary data.</text>
</comment>
<dbReference type="InterPro" id="IPR018394">
    <property type="entry name" value="DNA_photolyase_1_CS_C"/>
</dbReference>
<dbReference type="GO" id="GO:0071949">
    <property type="term" value="F:FAD binding"/>
    <property type="evidence" value="ECO:0007669"/>
    <property type="project" value="TreeGrafter"/>
</dbReference>
<dbReference type="PRINTS" id="PR00147">
    <property type="entry name" value="DNAPHOTLYASE"/>
</dbReference>
<accession>A0A9P5SWC5</accession>
<evidence type="ECO:0000313" key="10">
    <source>
        <dbReference type="Proteomes" id="UP000696485"/>
    </source>
</evidence>
<dbReference type="Gene3D" id="3.40.50.620">
    <property type="entry name" value="HUPs"/>
    <property type="match status" value="1"/>
</dbReference>
<evidence type="ECO:0000256" key="2">
    <source>
        <dbReference type="ARBA" id="ARBA00022630"/>
    </source>
</evidence>
<dbReference type="GO" id="GO:0003904">
    <property type="term" value="F:deoxyribodipyrimidine photo-lyase activity"/>
    <property type="evidence" value="ECO:0007669"/>
    <property type="project" value="TreeGrafter"/>
</dbReference>
<dbReference type="GO" id="GO:0032922">
    <property type="term" value="P:circadian regulation of gene expression"/>
    <property type="evidence" value="ECO:0007669"/>
    <property type="project" value="TreeGrafter"/>
</dbReference>
<dbReference type="Pfam" id="PF03441">
    <property type="entry name" value="FAD_binding_7"/>
    <property type="match status" value="1"/>
</dbReference>
<feature type="binding site" evidence="5">
    <location>
        <begin position="394"/>
        <end position="401"/>
    </location>
    <ligand>
        <name>FAD</name>
        <dbReference type="ChEBI" id="CHEBI:57692"/>
    </ligand>
</feature>
<dbReference type="Pfam" id="PF00875">
    <property type="entry name" value="DNA_photolyase"/>
    <property type="match status" value="1"/>
</dbReference>
<dbReference type="GO" id="GO:0006950">
    <property type="term" value="P:response to stress"/>
    <property type="evidence" value="ECO:0007669"/>
    <property type="project" value="UniProtKB-ARBA"/>
</dbReference>
<evidence type="ECO:0000256" key="7">
    <source>
        <dbReference type="SAM" id="MobiDB-lite"/>
    </source>
</evidence>
<reference evidence="9" key="1">
    <citation type="journal article" date="2020" name="Fungal Divers.">
        <title>Resolving the Mortierellaceae phylogeny through synthesis of multi-gene phylogenetics and phylogenomics.</title>
        <authorList>
            <person name="Vandepol N."/>
            <person name="Liber J."/>
            <person name="Desiro A."/>
            <person name="Na H."/>
            <person name="Kennedy M."/>
            <person name="Barry K."/>
            <person name="Grigoriev I.V."/>
            <person name="Miller A.N."/>
            <person name="O'Donnell K."/>
            <person name="Stajich J.E."/>
            <person name="Bonito G."/>
        </authorList>
    </citation>
    <scope>NUCLEOTIDE SEQUENCE</scope>
    <source>
        <strain evidence="9">NVP1</strain>
    </source>
</reference>
<dbReference type="PROSITE" id="PS51645">
    <property type="entry name" value="PHR_CRY_ALPHA_BETA"/>
    <property type="match status" value="1"/>
</dbReference>
<dbReference type="PANTHER" id="PTHR11455:SF18">
    <property type="entry name" value="SI:CH1073-390K14.1"/>
    <property type="match status" value="1"/>
</dbReference>
<feature type="site" description="Electron transfer via tryptophanyl radical" evidence="6">
    <location>
        <position position="426"/>
    </location>
</feature>
<dbReference type="SUPFAM" id="SSF48173">
    <property type="entry name" value="Cryptochrome/photolyase FAD-binding domain"/>
    <property type="match status" value="1"/>
</dbReference>
<organism evidence="9 10">
    <name type="scientific">Podila minutissima</name>
    <dbReference type="NCBI Taxonomy" id="64525"/>
    <lineage>
        <taxon>Eukaryota</taxon>
        <taxon>Fungi</taxon>
        <taxon>Fungi incertae sedis</taxon>
        <taxon>Mucoromycota</taxon>
        <taxon>Mortierellomycotina</taxon>
        <taxon>Mortierellomycetes</taxon>
        <taxon>Mortierellales</taxon>
        <taxon>Mortierellaceae</taxon>
        <taxon>Podila</taxon>
    </lineage>
</organism>
<dbReference type="InterPro" id="IPR014729">
    <property type="entry name" value="Rossmann-like_a/b/a_fold"/>
</dbReference>
<dbReference type="GO" id="GO:0005737">
    <property type="term" value="C:cytoplasm"/>
    <property type="evidence" value="ECO:0007669"/>
    <property type="project" value="TreeGrafter"/>
</dbReference>
<dbReference type="InterPro" id="IPR006050">
    <property type="entry name" value="DNA_photolyase_N"/>
</dbReference>
<dbReference type="GO" id="GO:0005634">
    <property type="term" value="C:nucleus"/>
    <property type="evidence" value="ECO:0007669"/>
    <property type="project" value="TreeGrafter"/>
</dbReference>
<dbReference type="Gene3D" id="1.25.40.80">
    <property type="match status" value="1"/>
</dbReference>
<dbReference type="SUPFAM" id="SSF52425">
    <property type="entry name" value="Cryptochrome/photolyase, N-terminal domain"/>
    <property type="match status" value="1"/>
</dbReference>
<gene>
    <name evidence="9" type="ORF">BG006_000007</name>
</gene>
<feature type="region of interest" description="Disordered" evidence="7">
    <location>
        <begin position="1"/>
        <end position="69"/>
    </location>
</feature>
<dbReference type="AlphaFoldDB" id="A0A9P5SWC5"/>
<keyword evidence="2 5" id="KW-0285">Flavoprotein</keyword>
<feature type="binding site" evidence="5">
    <location>
        <position position="391"/>
    </location>
    <ligand>
        <name>FAD</name>
        <dbReference type="ChEBI" id="CHEBI:57692"/>
    </ligand>
</feature>
<evidence type="ECO:0000313" key="9">
    <source>
        <dbReference type="EMBL" id="KAF9338408.1"/>
    </source>
</evidence>
<dbReference type="GO" id="GO:0043153">
    <property type="term" value="P:entrainment of circadian clock by photoperiod"/>
    <property type="evidence" value="ECO:0007669"/>
    <property type="project" value="TreeGrafter"/>
</dbReference>
<keyword evidence="10" id="KW-1185">Reference proteome</keyword>
<dbReference type="GO" id="GO:0006139">
    <property type="term" value="P:nucleobase-containing compound metabolic process"/>
    <property type="evidence" value="ECO:0007669"/>
    <property type="project" value="UniProtKB-ARBA"/>
</dbReference>
<evidence type="ECO:0000256" key="1">
    <source>
        <dbReference type="ARBA" id="ARBA00005862"/>
    </source>
</evidence>
<dbReference type="Gene3D" id="1.10.579.10">
    <property type="entry name" value="DNA Cyclobutane Dipyrimidine Photolyase, subunit A, domain 3"/>
    <property type="match status" value="1"/>
</dbReference>
<dbReference type="EMBL" id="JAAAUY010000001">
    <property type="protein sequence ID" value="KAF9338408.1"/>
    <property type="molecule type" value="Genomic_DNA"/>
</dbReference>
<evidence type="ECO:0000256" key="5">
    <source>
        <dbReference type="PIRSR" id="PIRSR602081-1"/>
    </source>
</evidence>